<accession>A0A0F9IQ13</accession>
<dbReference type="InterPro" id="IPR036844">
    <property type="entry name" value="Hint_dom_sf"/>
</dbReference>
<organism evidence="2">
    <name type="scientific">marine sediment metagenome</name>
    <dbReference type="NCBI Taxonomy" id="412755"/>
    <lineage>
        <taxon>unclassified sequences</taxon>
        <taxon>metagenomes</taxon>
        <taxon>ecological metagenomes</taxon>
    </lineage>
</organism>
<feature type="non-terminal residue" evidence="2">
    <location>
        <position position="528"/>
    </location>
</feature>
<comment type="caution">
    <text evidence="2">The sequence shown here is derived from an EMBL/GenBank/DDBJ whole genome shotgun (WGS) entry which is preliminary data.</text>
</comment>
<dbReference type="AlphaFoldDB" id="A0A0F9IQ13"/>
<dbReference type="SUPFAM" id="SSF51294">
    <property type="entry name" value="Hedgehog/intein (Hint) domain"/>
    <property type="match status" value="1"/>
</dbReference>
<evidence type="ECO:0000256" key="1">
    <source>
        <dbReference type="SAM" id="MobiDB-lite"/>
    </source>
</evidence>
<name>A0A0F9IQ13_9ZZZZ</name>
<protein>
    <recommendedName>
        <fullName evidence="3">Hint domain-containing protein</fullName>
    </recommendedName>
</protein>
<dbReference type="PROSITE" id="PS50817">
    <property type="entry name" value="INTEIN_N_TER"/>
    <property type="match status" value="1"/>
</dbReference>
<dbReference type="CDD" id="cd00081">
    <property type="entry name" value="Hint"/>
    <property type="match status" value="1"/>
</dbReference>
<evidence type="ECO:0000313" key="2">
    <source>
        <dbReference type="EMBL" id="KKL89257.1"/>
    </source>
</evidence>
<dbReference type="InterPro" id="IPR006141">
    <property type="entry name" value="Intein_N"/>
</dbReference>
<reference evidence="2" key="1">
    <citation type="journal article" date="2015" name="Nature">
        <title>Complex archaea that bridge the gap between prokaryotes and eukaryotes.</title>
        <authorList>
            <person name="Spang A."/>
            <person name="Saw J.H."/>
            <person name="Jorgensen S.L."/>
            <person name="Zaremba-Niedzwiedzka K."/>
            <person name="Martijn J."/>
            <person name="Lind A.E."/>
            <person name="van Eijk R."/>
            <person name="Schleper C."/>
            <person name="Guy L."/>
            <person name="Ettema T.J."/>
        </authorList>
    </citation>
    <scope>NUCLEOTIDE SEQUENCE</scope>
</reference>
<feature type="region of interest" description="Disordered" evidence="1">
    <location>
        <begin position="468"/>
        <end position="492"/>
    </location>
</feature>
<gene>
    <name evidence="2" type="ORF">LCGC14_1916520</name>
</gene>
<proteinExistence type="predicted"/>
<dbReference type="Gene3D" id="2.170.16.10">
    <property type="entry name" value="Hedgehog/Intein (Hint) domain"/>
    <property type="match status" value="1"/>
</dbReference>
<dbReference type="EMBL" id="LAZR01020336">
    <property type="protein sequence ID" value="KKL89257.1"/>
    <property type="molecule type" value="Genomic_DNA"/>
</dbReference>
<evidence type="ECO:0008006" key="3">
    <source>
        <dbReference type="Google" id="ProtNLM"/>
    </source>
</evidence>
<dbReference type="GO" id="GO:0016539">
    <property type="term" value="P:intein-mediated protein splicing"/>
    <property type="evidence" value="ECO:0007669"/>
    <property type="project" value="InterPro"/>
</dbReference>
<sequence length="528" mass="56541">MPTRFTERTSARGRPVLVRSYAAVQQEAPKASARPRPDRYDRFANRYQAQLVAKYEEWSRETQRLVNGAIRQGASAAQAQAIVDARLQDLLVELRVLGRQRIQQAASLGLGRQLARWETSPAVLNSVAQLQGRNDDFLADSLIPALVAALAVTDPAARTQAVNTSLLAGRTNVAPFSGGAVVATFEVQREAGRQENLDREARGEGPIPVKWNLDSLAAHCSDDPARGTFGCPTLEGVYAGGWSQLKTVPAGLTSCLGSCVLPGNVVIAEAELGFRSAYNGPALELIVAGGRRLTVTPNHPILTAQGFVAAQFLHEGDYVVCGPVGQEVATPVHEHNHNVPTRIEEVWNALSVVAGERGSSISHGAAALDFNGDGRFVKGNVDVVAPDGLLLRKADAPLPKHISQQEFHWSSLGDMLLARLRTFEQFLSPPDAASYFVVGGRSPEEALGGRSSLHSGVHGLAAVAERHASLDEPSPEGSPRHARLGGQSLERLPGPVTTEQIIEIRQFDYLGHVYDLQTVSGLYSASGV</sequence>